<protein>
    <submittedName>
        <fullName evidence="7">HTTM domain-containing protein</fullName>
    </submittedName>
</protein>
<dbReference type="PATRIC" id="fig|1114856.3.peg.3517"/>
<dbReference type="STRING" id="1114856.GCA_000383975_00072"/>
<feature type="transmembrane region" description="Helical" evidence="5">
    <location>
        <begin position="369"/>
        <end position="391"/>
    </location>
</feature>
<evidence type="ECO:0000256" key="1">
    <source>
        <dbReference type="ARBA" id="ARBA00004127"/>
    </source>
</evidence>
<feature type="domain" description="HTTM-like" evidence="6">
    <location>
        <begin position="45"/>
        <end position="315"/>
    </location>
</feature>
<feature type="transmembrane region" description="Helical" evidence="5">
    <location>
        <begin position="191"/>
        <end position="212"/>
    </location>
</feature>
<dbReference type="InterPro" id="IPR052964">
    <property type="entry name" value="Sporulation_signal_mat"/>
</dbReference>
<dbReference type="InterPro" id="IPR011020">
    <property type="entry name" value="HTTM-like"/>
</dbReference>
<dbReference type="PANTHER" id="PTHR39535">
    <property type="entry name" value="SPORULATION-DELAYING PROTEIN SDPB"/>
    <property type="match status" value="1"/>
</dbReference>
<dbReference type="Pfam" id="PF05090">
    <property type="entry name" value="HTTM"/>
    <property type="match status" value="1"/>
</dbReference>
<dbReference type="Proteomes" id="UP000011599">
    <property type="component" value="Unassembled WGS sequence"/>
</dbReference>
<keyword evidence="4 5" id="KW-0472">Membrane</keyword>
<keyword evidence="3 5" id="KW-1133">Transmembrane helix</keyword>
<dbReference type="InterPro" id="IPR053934">
    <property type="entry name" value="HTTM_dom"/>
</dbReference>
<feature type="transmembrane region" description="Helical" evidence="5">
    <location>
        <begin position="282"/>
        <end position="311"/>
    </location>
</feature>
<evidence type="ECO:0000256" key="2">
    <source>
        <dbReference type="ARBA" id="ARBA00022692"/>
    </source>
</evidence>
<accession>L9VMW8</accession>
<dbReference type="SMART" id="SM00752">
    <property type="entry name" value="HTTM"/>
    <property type="match status" value="1"/>
</dbReference>
<reference evidence="7 8" key="1">
    <citation type="journal article" date="2014" name="PLoS Genet.">
        <title>Phylogenetically driven sequencing of extremely halophilic archaea reveals strategies for static and dynamic osmo-response.</title>
        <authorList>
            <person name="Becker E.A."/>
            <person name="Seitzer P.M."/>
            <person name="Tritt A."/>
            <person name="Larsen D."/>
            <person name="Krusor M."/>
            <person name="Yao A.I."/>
            <person name="Wu D."/>
            <person name="Madern D."/>
            <person name="Eisen J.A."/>
            <person name="Darling A.E."/>
            <person name="Facciotti M.T."/>
        </authorList>
    </citation>
    <scope>NUCLEOTIDE SEQUENCE [LARGE SCALE GENOMIC DNA]</scope>
    <source>
        <strain evidence="7 8">GA33</strain>
    </source>
</reference>
<dbReference type="PROSITE" id="PS51257">
    <property type="entry name" value="PROKAR_LIPOPROTEIN"/>
    <property type="match status" value="1"/>
</dbReference>
<evidence type="ECO:0000313" key="8">
    <source>
        <dbReference type="Proteomes" id="UP000011599"/>
    </source>
</evidence>
<comment type="caution">
    <text evidence="7">The sequence shown here is derived from an EMBL/GenBank/DDBJ whole genome shotgun (WGS) entry which is preliminary data.</text>
</comment>
<dbReference type="PANTHER" id="PTHR39535:SF2">
    <property type="entry name" value="HTTM DOMAIN-CONTAINING PROTEIN"/>
    <property type="match status" value="1"/>
</dbReference>
<keyword evidence="8" id="KW-1185">Reference proteome</keyword>
<gene>
    <name evidence="7" type="ORF">C496_16982</name>
</gene>
<feature type="transmembrane region" description="Helical" evidence="5">
    <location>
        <begin position="53"/>
        <end position="73"/>
    </location>
</feature>
<evidence type="ECO:0000256" key="3">
    <source>
        <dbReference type="ARBA" id="ARBA00022989"/>
    </source>
</evidence>
<proteinExistence type="predicted"/>
<evidence type="ECO:0000256" key="4">
    <source>
        <dbReference type="ARBA" id="ARBA00023136"/>
    </source>
</evidence>
<organism evidence="7 8">
    <name type="scientific">Natronorubrum tibetense GA33</name>
    <dbReference type="NCBI Taxonomy" id="1114856"/>
    <lineage>
        <taxon>Archaea</taxon>
        <taxon>Methanobacteriati</taxon>
        <taxon>Methanobacteriota</taxon>
        <taxon>Stenosarchaea group</taxon>
        <taxon>Halobacteria</taxon>
        <taxon>Halobacteriales</taxon>
        <taxon>Natrialbaceae</taxon>
        <taxon>Natronorubrum</taxon>
    </lineage>
</organism>
<dbReference type="GO" id="GO:0012505">
    <property type="term" value="C:endomembrane system"/>
    <property type="evidence" value="ECO:0007669"/>
    <property type="project" value="UniProtKB-SubCell"/>
</dbReference>
<dbReference type="eggNOG" id="arCOG06405">
    <property type="taxonomic scope" value="Archaea"/>
</dbReference>
<dbReference type="OrthoDB" id="327281at2157"/>
<name>L9VMW8_9EURY</name>
<comment type="subcellular location">
    <subcellularLocation>
        <location evidence="1">Endomembrane system</location>
        <topology evidence="1">Multi-pass membrane protein</topology>
    </subcellularLocation>
</comment>
<evidence type="ECO:0000256" key="5">
    <source>
        <dbReference type="SAM" id="Phobius"/>
    </source>
</evidence>
<evidence type="ECO:0000313" key="7">
    <source>
        <dbReference type="EMBL" id="ELY38337.1"/>
    </source>
</evidence>
<keyword evidence="2 5" id="KW-0812">Transmembrane</keyword>
<dbReference type="EMBL" id="AOHW01000042">
    <property type="protein sequence ID" value="ELY38337.1"/>
    <property type="molecule type" value="Genomic_DNA"/>
</dbReference>
<dbReference type="RefSeq" id="WP_006091431.1">
    <property type="nucleotide sequence ID" value="NZ_AOHW01000042.1"/>
</dbReference>
<feature type="transmembrane region" description="Helical" evidence="5">
    <location>
        <begin position="109"/>
        <end position="127"/>
    </location>
</feature>
<evidence type="ECO:0000259" key="6">
    <source>
        <dbReference type="SMART" id="SM00752"/>
    </source>
</evidence>
<feature type="transmembrane region" description="Helical" evidence="5">
    <location>
        <begin position="252"/>
        <end position="270"/>
    </location>
</feature>
<sequence>MDGDRNGSQGQPTTGGCRDRSDRLEAIRKAIRSRFEPIREAVRSRFEIDTRSLAVLRIALGLLLLLDLLHRAVTIERFYTDDGAYPLAAYEAAYPQFSGLSLHAASGELWFQQLLFVVAALFAIALIAGYRTRLVALVSLLLLLSLHGRNPAVLNGADRLLRVLLLVALLTPLGERWSVDAVRRGTARTTVVGVTTAALLVQPLAVFTQNAILKHRGTTWYAGEAVEIALANDAMTIYLGNHLGSVPLLLEAINWIWITLLAGSVAFLLLPDGRVRSAFALVYIGAFLGMVPTISIGLFPFVLAAAILPFLTTSFWEAVDRVRSSRQVPDTRPIAAYLRQLSRRPVERRLPNSLRRSERESVSSAVSRYGQSILTVLGVIVLCWILLFGVVHATGHDVPEEMDTPLLEEQRWGLYAPDPSESYSWYVVEADLDDGTTVDALEGGDVTTDRPPDASQEYDTFRDRKFMEAVRDSGGESDTGITAESYAAWACERADGGQAGAVERVTVHKFDQSSSIEGQYEEPNRTTIIEWEC</sequence>
<dbReference type="AlphaFoldDB" id="L9VMW8"/>